<gene>
    <name evidence="2" type="ORF">CCH79_00020120</name>
</gene>
<feature type="region of interest" description="Disordered" evidence="1">
    <location>
        <begin position="50"/>
        <end position="79"/>
    </location>
</feature>
<proteinExistence type="predicted"/>
<comment type="caution">
    <text evidence="2">The sequence shown here is derived from an EMBL/GenBank/DDBJ whole genome shotgun (WGS) entry which is preliminary data.</text>
</comment>
<sequence length="126" mass="14072">METSGSVRVTFDPAAEFRCLVFQNHQQARSGFRATCFLCSKDAERVQLVRTPAPGPDGGRRRVSISPHVSSDSDMDIRPNHTVYINNINDKVKKEDFWVRTRPPGLLLTVLSQNPQPDPGPNVAKK</sequence>
<dbReference type="Proteomes" id="UP000250572">
    <property type="component" value="Unassembled WGS sequence"/>
</dbReference>
<name>A0A315UXB3_GAMAF</name>
<protein>
    <submittedName>
        <fullName evidence="2">Uncharacterized protein</fullName>
    </submittedName>
</protein>
<evidence type="ECO:0000313" key="2">
    <source>
        <dbReference type="EMBL" id="PWA16209.1"/>
    </source>
</evidence>
<reference evidence="2 3" key="1">
    <citation type="journal article" date="2018" name="G3 (Bethesda)">
        <title>A High-Quality Reference Genome for the Invasive Mosquitofish Gambusia affinis Using a Chicago Library.</title>
        <authorList>
            <person name="Hoffberg S.L."/>
            <person name="Troendle N.J."/>
            <person name="Glenn T.C."/>
            <person name="Mahmud O."/>
            <person name="Louha S."/>
            <person name="Chalopin D."/>
            <person name="Bennetzen J.L."/>
            <person name="Mauricio R."/>
        </authorList>
    </citation>
    <scope>NUCLEOTIDE SEQUENCE [LARGE SCALE GENOMIC DNA]</scope>
    <source>
        <strain evidence="2">NE01/NJP1002.9</strain>
        <tissue evidence="2">Muscle</tissue>
    </source>
</reference>
<evidence type="ECO:0000256" key="1">
    <source>
        <dbReference type="SAM" id="MobiDB-lite"/>
    </source>
</evidence>
<dbReference type="EMBL" id="NHOQ01002483">
    <property type="protein sequence ID" value="PWA16209.1"/>
    <property type="molecule type" value="Genomic_DNA"/>
</dbReference>
<dbReference type="AlphaFoldDB" id="A0A315UXB3"/>
<accession>A0A315UXB3</accession>
<keyword evidence="3" id="KW-1185">Reference proteome</keyword>
<evidence type="ECO:0000313" key="3">
    <source>
        <dbReference type="Proteomes" id="UP000250572"/>
    </source>
</evidence>
<organism evidence="2 3">
    <name type="scientific">Gambusia affinis</name>
    <name type="common">Western mosquitofish</name>
    <name type="synonym">Heterandria affinis</name>
    <dbReference type="NCBI Taxonomy" id="33528"/>
    <lineage>
        <taxon>Eukaryota</taxon>
        <taxon>Metazoa</taxon>
        <taxon>Chordata</taxon>
        <taxon>Craniata</taxon>
        <taxon>Vertebrata</taxon>
        <taxon>Euteleostomi</taxon>
        <taxon>Actinopterygii</taxon>
        <taxon>Neopterygii</taxon>
        <taxon>Teleostei</taxon>
        <taxon>Neoteleostei</taxon>
        <taxon>Acanthomorphata</taxon>
        <taxon>Ovalentaria</taxon>
        <taxon>Atherinomorphae</taxon>
        <taxon>Cyprinodontiformes</taxon>
        <taxon>Poeciliidae</taxon>
        <taxon>Poeciliinae</taxon>
        <taxon>Gambusia</taxon>
    </lineage>
</organism>
<dbReference type="STRING" id="33528.ENSGAFP00000001177"/>